<feature type="non-terminal residue" evidence="1">
    <location>
        <position position="105"/>
    </location>
</feature>
<evidence type="ECO:0000313" key="1">
    <source>
        <dbReference type="EMBL" id="CAG5102989.1"/>
    </source>
</evidence>
<name>A0A8J2MR62_COTCN</name>
<organism evidence="1 2">
    <name type="scientific">Cotesia congregata</name>
    <name type="common">Parasitoid wasp</name>
    <name type="synonym">Apanteles congregatus</name>
    <dbReference type="NCBI Taxonomy" id="51543"/>
    <lineage>
        <taxon>Eukaryota</taxon>
        <taxon>Metazoa</taxon>
        <taxon>Ecdysozoa</taxon>
        <taxon>Arthropoda</taxon>
        <taxon>Hexapoda</taxon>
        <taxon>Insecta</taxon>
        <taxon>Pterygota</taxon>
        <taxon>Neoptera</taxon>
        <taxon>Endopterygota</taxon>
        <taxon>Hymenoptera</taxon>
        <taxon>Apocrita</taxon>
        <taxon>Ichneumonoidea</taxon>
        <taxon>Braconidae</taxon>
        <taxon>Microgastrinae</taxon>
        <taxon>Cotesia</taxon>
    </lineage>
</organism>
<proteinExistence type="predicted"/>
<reference evidence="1" key="1">
    <citation type="submission" date="2021-04" db="EMBL/GenBank/DDBJ databases">
        <authorList>
            <person name="Chebbi M.A.C M."/>
        </authorList>
    </citation>
    <scope>NUCLEOTIDE SEQUENCE</scope>
</reference>
<dbReference type="OrthoDB" id="8044406at2759"/>
<dbReference type="Proteomes" id="UP000786811">
    <property type="component" value="Unassembled WGS sequence"/>
</dbReference>
<comment type="caution">
    <text evidence="1">The sequence shown here is derived from an EMBL/GenBank/DDBJ whole genome shotgun (WGS) entry which is preliminary data.</text>
</comment>
<dbReference type="AlphaFoldDB" id="A0A8J2MR62"/>
<gene>
    <name evidence="1" type="ORF">HICCMSTLAB_LOCUS11285</name>
</gene>
<sequence length="105" mass="12192">CETTIQHSIIKWRNNLDKGKLTGIIFVDFARAFETINRKKLLKILFKLGIRDTALVYMIIHDQRTKNVRNSCNLVLNGQILKSVTETKYLGVIIDDNLTFKRNVE</sequence>
<evidence type="ECO:0000313" key="2">
    <source>
        <dbReference type="Proteomes" id="UP000786811"/>
    </source>
</evidence>
<accession>A0A8J2MR62</accession>
<feature type="non-terminal residue" evidence="1">
    <location>
        <position position="1"/>
    </location>
</feature>
<protein>
    <recommendedName>
        <fullName evidence="3">Reverse transcriptase domain-containing protein</fullName>
    </recommendedName>
</protein>
<evidence type="ECO:0008006" key="3">
    <source>
        <dbReference type="Google" id="ProtNLM"/>
    </source>
</evidence>
<dbReference type="EMBL" id="CAJNRD030001123">
    <property type="protein sequence ID" value="CAG5102989.1"/>
    <property type="molecule type" value="Genomic_DNA"/>
</dbReference>
<keyword evidence="2" id="KW-1185">Reference proteome</keyword>